<dbReference type="Proteomes" id="UP000770661">
    <property type="component" value="Unassembled WGS sequence"/>
</dbReference>
<gene>
    <name evidence="1" type="ORF">GWK47_022218</name>
</gene>
<accession>A0A8J4XSG7</accession>
<comment type="caution">
    <text evidence="1">The sequence shown here is derived from an EMBL/GenBank/DDBJ whole genome shotgun (WGS) entry which is preliminary data.</text>
</comment>
<sequence>MCFTLKRLPSPPALQLCGQPVPYSRTHTFPGLRLDGPSPSWAGHVEYLRTSCKQAPGCHEEDYRCPLGCEPGFLLQYYLATIRPKLMYGSSIYGSAARTTLTKLVLFRMPRFESPWGP</sequence>
<reference evidence="1" key="1">
    <citation type="submission" date="2020-07" db="EMBL/GenBank/DDBJ databases">
        <title>The High-quality genome of the commercially important snow crab, Chionoecetes opilio.</title>
        <authorList>
            <person name="Jeong J.-H."/>
            <person name="Ryu S."/>
        </authorList>
    </citation>
    <scope>NUCLEOTIDE SEQUENCE</scope>
    <source>
        <strain evidence="1">MADBK_172401_WGS</strain>
        <tissue evidence="1">Digestive gland</tissue>
    </source>
</reference>
<organism evidence="1 2">
    <name type="scientific">Chionoecetes opilio</name>
    <name type="common">Atlantic snow crab</name>
    <name type="synonym">Cancer opilio</name>
    <dbReference type="NCBI Taxonomy" id="41210"/>
    <lineage>
        <taxon>Eukaryota</taxon>
        <taxon>Metazoa</taxon>
        <taxon>Ecdysozoa</taxon>
        <taxon>Arthropoda</taxon>
        <taxon>Crustacea</taxon>
        <taxon>Multicrustacea</taxon>
        <taxon>Malacostraca</taxon>
        <taxon>Eumalacostraca</taxon>
        <taxon>Eucarida</taxon>
        <taxon>Decapoda</taxon>
        <taxon>Pleocyemata</taxon>
        <taxon>Brachyura</taxon>
        <taxon>Eubrachyura</taxon>
        <taxon>Majoidea</taxon>
        <taxon>Majidae</taxon>
        <taxon>Chionoecetes</taxon>
    </lineage>
</organism>
<keyword evidence="2" id="KW-1185">Reference proteome</keyword>
<dbReference type="AlphaFoldDB" id="A0A8J4XSG7"/>
<evidence type="ECO:0000313" key="2">
    <source>
        <dbReference type="Proteomes" id="UP000770661"/>
    </source>
</evidence>
<protein>
    <submittedName>
        <fullName evidence="1">Uncharacterized protein</fullName>
    </submittedName>
</protein>
<name>A0A8J4XSG7_CHIOP</name>
<dbReference type="EMBL" id="JACEEZ010023944">
    <property type="protein sequence ID" value="KAG0710729.1"/>
    <property type="molecule type" value="Genomic_DNA"/>
</dbReference>
<evidence type="ECO:0000313" key="1">
    <source>
        <dbReference type="EMBL" id="KAG0710729.1"/>
    </source>
</evidence>
<proteinExistence type="predicted"/>